<reference evidence="1" key="1">
    <citation type="journal article" date="2014" name="Genome Biol. Evol.">
        <title>Gene Loss Rather Than Gene Gain Is Associated with a Host Jump from Monocots to Dicots in the Smut Fungus Melanopsichium pennsylvanicum.</title>
        <authorList>
            <person name="Sharma R."/>
            <person name="Mishra B."/>
            <person name="Runge F."/>
            <person name="Thines M."/>
        </authorList>
    </citation>
    <scope>NUCLEOTIDE SEQUENCE</scope>
    <source>
        <strain evidence="1">4</strain>
    </source>
</reference>
<dbReference type="AlphaFoldDB" id="A0A077QWP7"/>
<sequence>MADKPINFSEHVQLTNVGIATESISFANVTLESENFVCVREAVNGSNSVVIVNLNDISDV</sequence>
<dbReference type="GO" id="GO:0005198">
    <property type="term" value="F:structural molecule activity"/>
    <property type="evidence" value="ECO:0007669"/>
    <property type="project" value="InterPro"/>
</dbReference>
<evidence type="ECO:0000313" key="1">
    <source>
        <dbReference type="EMBL" id="CDI54640.1"/>
    </source>
</evidence>
<dbReference type="GO" id="GO:0016192">
    <property type="term" value="P:vesicle-mediated transport"/>
    <property type="evidence" value="ECO:0007669"/>
    <property type="project" value="InterPro"/>
</dbReference>
<accession>A0A077QWP7</accession>
<proteinExistence type="predicted"/>
<dbReference type="EMBL" id="HG529622">
    <property type="protein sequence ID" value="CDI54640.1"/>
    <property type="molecule type" value="Genomic_DNA"/>
</dbReference>
<protein>
    <submittedName>
        <fullName evidence="1">Uncharacterized protein</fullName>
    </submittedName>
</protein>
<dbReference type="SUPFAM" id="SSF50989">
    <property type="entry name" value="Clathrin heavy-chain terminal domain"/>
    <property type="match status" value="1"/>
</dbReference>
<dbReference type="GO" id="GO:0006886">
    <property type="term" value="P:intracellular protein transport"/>
    <property type="evidence" value="ECO:0007669"/>
    <property type="project" value="InterPro"/>
</dbReference>
<organism evidence="1">
    <name type="scientific">Melanopsichium pennsylvanicum 4</name>
    <dbReference type="NCBI Taxonomy" id="1398559"/>
    <lineage>
        <taxon>Eukaryota</taxon>
        <taxon>Fungi</taxon>
        <taxon>Dikarya</taxon>
        <taxon>Basidiomycota</taxon>
        <taxon>Ustilaginomycotina</taxon>
        <taxon>Ustilaginomycetes</taxon>
        <taxon>Ustilaginales</taxon>
        <taxon>Ustilaginaceae</taxon>
        <taxon>Melanopsichium</taxon>
    </lineage>
</organism>
<dbReference type="GO" id="GO:0030132">
    <property type="term" value="C:clathrin coat of coated pit"/>
    <property type="evidence" value="ECO:0007669"/>
    <property type="project" value="InterPro"/>
</dbReference>
<dbReference type="InterPro" id="IPR016025">
    <property type="entry name" value="Clathrin_H-chain_N"/>
</dbReference>
<dbReference type="GO" id="GO:0030130">
    <property type="term" value="C:clathrin coat of trans-Golgi network vesicle"/>
    <property type="evidence" value="ECO:0007669"/>
    <property type="project" value="InterPro"/>
</dbReference>
<dbReference type="Gene3D" id="2.130.10.110">
    <property type="entry name" value="Clathrin heavy-chain terminal domain"/>
    <property type="match status" value="1"/>
</dbReference>
<dbReference type="InterPro" id="IPR022365">
    <property type="entry name" value="Clathrin_H-chain_propeller_rpt"/>
</dbReference>
<dbReference type="Pfam" id="PF01394">
    <property type="entry name" value="Clathrin_propel"/>
    <property type="match status" value="1"/>
</dbReference>
<name>A0A077QWP7_9BASI</name>